<proteinExistence type="predicted"/>
<protein>
    <recommendedName>
        <fullName evidence="3">PARP catalytic domain-containing protein</fullName>
    </recommendedName>
</protein>
<gene>
    <name evidence="1" type="ORF">FQN60_014315</name>
</gene>
<dbReference type="Gene3D" id="3.90.175.10">
    <property type="entry name" value="Diphtheria Toxin, domain 1"/>
    <property type="match status" value="1"/>
</dbReference>
<dbReference type="AlphaFoldDB" id="A0A5J5DDH0"/>
<evidence type="ECO:0008006" key="3">
    <source>
        <dbReference type="Google" id="ProtNLM"/>
    </source>
</evidence>
<evidence type="ECO:0000313" key="2">
    <source>
        <dbReference type="Proteomes" id="UP000327493"/>
    </source>
</evidence>
<accession>A0A5J5DDH0</accession>
<name>A0A5J5DDH0_9PERO</name>
<evidence type="ECO:0000313" key="1">
    <source>
        <dbReference type="EMBL" id="KAA8590381.1"/>
    </source>
</evidence>
<dbReference type="Proteomes" id="UP000327493">
    <property type="component" value="Chromosome 8"/>
</dbReference>
<dbReference type="PANTHER" id="PTHR36649">
    <property type="entry name" value="UBIQUITIN-LIKE DOMAIN-CONTAINING PROTEIN"/>
    <property type="match status" value="1"/>
</dbReference>
<dbReference type="PANTHER" id="PTHR36649:SF28">
    <property type="entry name" value="UBIQUITIN-LIKE DOMAIN-CONTAINING PROTEIN"/>
    <property type="match status" value="1"/>
</dbReference>
<dbReference type="EMBL" id="VOFY01000008">
    <property type="protein sequence ID" value="KAA8590381.1"/>
    <property type="molecule type" value="Genomic_DNA"/>
</dbReference>
<organism evidence="1 2">
    <name type="scientific">Etheostoma spectabile</name>
    <name type="common">orangethroat darter</name>
    <dbReference type="NCBI Taxonomy" id="54343"/>
    <lineage>
        <taxon>Eukaryota</taxon>
        <taxon>Metazoa</taxon>
        <taxon>Chordata</taxon>
        <taxon>Craniata</taxon>
        <taxon>Vertebrata</taxon>
        <taxon>Euteleostomi</taxon>
        <taxon>Actinopterygii</taxon>
        <taxon>Neopterygii</taxon>
        <taxon>Teleostei</taxon>
        <taxon>Neoteleostei</taxon>
        <taxon>Acanthomorphata</taxon>
        <taxon>Eupercaria</taxon>
        <taxon>Perciformes</taxon>
        <taxon>Percoidei</taxon>
        <taxon>Percidae</taxon>
        <taxon>Etheostomatinae</taxon>
        <taxon>Etheostoma</taxon>
    </lineage>
</organism>
<reference evidence="1 2" key="1">
    <citation type="submission" date="2019-08" db="EMBL/GenBank/DDBJ databases">
        <title>A chromosome-level genome assembly, high-density linkage maps, and genome scans reveal the genomic architecture of hybrid incompatibilities underlying speciation via character displacement in darters (Percidae: Etheostominae).</title>
        <authorList>
            <person name="Moran R.L."/>
            <person name="Catchen J.M."/>
            <person name="Fuller R.C."/>
        </authorList>
    </citation>
    <scope>NUCLEOTIDE SEQUENCE [LARGE SCALE GENOMIC DNA]</scope>
    <source>
        <strain evidence="1">EspeVRDwgs_2016</strain>
        <tissue evidence="1">Muscle</tissue>
    </source>
</reference>
<dbReference type="SUPFAM" id="SSF56399">
    <property type="entry name" value="ADP-ribosylation"/>
    <property type="match status" value="1"/>
</dbReference>
<comment type="caution">
    <text evidence="1">The sequence shown here is derived from an EMBL/GenBank/DDBJ whole genome shotgun (WGS) entry which is preliminary data.</text>
</comment>
<sequence length="268" mass="30847">MIQTEVVLEALNVLCHAGVERPEDGLECDASGGRSMKEVTIHDFIPLALCGRRSRNQHVAGANPDWESDFSLPNDIRKRGDGRLGLQPNYNWSKSHLDPRFDYDFTKLNDTRVYFRGGEKYKRPCGWQRFALKVLDEFGDNAWLGNQFRSTQSVSGEWPVSYHGTQEQFVEAIIGENYKKGPGKHYGLGIYSTPNIDIAQKYAVEFTANSTKKKYKVIMQNRINPEERLICNRKDFWLVPIDERTSLEEEKEIVRKAIRPYGLLLKEV</sequence>
<dbReference type="OrthoDB" id="428577at2759"/>
<keyword evidence="2" id="KW-1185">Reference proteome</keyword>